<dbReference type="Gene3D" id="3.20.20.140">
    <property type="entry name" value="Metal-dependent hydrolases"/>
    <property type="match status" value="1"/>
</dbReference>
<dbReference type="Pfam" id="PF19567">
    <property type="entry name" value="CpsB_CapC"/>
    <property type="match status" value="1"/>
</dbReference>
<evidence type="ECO:0000256" key="4">
    <source>
        <dbReference type="ARBA" id="ARBA00051722"/>
    </source>
</evidence>
<dbReference type="SUPFAM" id="SSF89550">
    <property type="entry name" value="PHP domain-like"/>
    <property type="match status" value="1"/>
</dbReference>
<keyword evidence="2 5" id="KW-0378">Hydrolase</keyword>
<accession>A0ABS3WD86</accession>
<dbReference type="EMBL" id="JAGGDJ010000016">
    <property type="protein sequence ID" value="MBO7746267.1"/>
    <property type="molecule type" value="Genomic_DNA"/>
</dbReference>
<dbReference type="Proteomes" id="UP000670947">
    <property type="component" value="Unassembled WGS sequence"/>
</dbReference>
<keyword evidence="7" id="KW-1185">Reference proteome</keyword>
<evidence type="ECO:0000313" key="7">
    <source>
        <dbReference type="Proteomes" id="UP000670947"/>
    </source>
</evidence>
<dbReference type="InterPro" id="IPR016667">
    <property type="entry name" value="Caps_polysacc_synth_CpsB/CapC"/>
</dbReference>
<sequence length="235" mass="26307">MIDIHCHILPGVDDGAKDLAEAVAMARIAYEDGIRDIVVTPHFNSVYMTTADTMRRKLDELRTELDRQRVAIRLHPGNELRIESKAFVERHAARGSFAYLGTPAKFLLMEERWTDYDPDTPEIVARLLDAGVTPVIAHPERHFFFRENPELLPTLIEQGIWTQVSADSLVGNFGAEAREYGRKLILDGHAHTLATDAHNVTRRPNLSAGMAVFEELAGAGARAELEVRMRSILEA</sequence>
<reference evidence="6 7" key="1">
    <citation type="submission" date="2021-03" db="EMBL/GenBank/DDBJ databases">
        <title>Paenibacillus artemisicola MWE-103 whole genome sequence.</title>
        <authorList>
            <person name="Ham Y.J."/>
        </authorList>
    </citation>
    <scope>NUCLEOTIDE SEQUENCE [LARGE SCALE GENOMIC DNA]</scope>
    <source>
        <strain evidence="6 7">MWE-103</strain>
    </source>
</reference>
<dbReference type="PIRSF" id="PIRSF016557">
    <property type="entry name" value="Caps_synth_CpsB"/>
    <property type="match status" value="1"/>
</dbReference>
<evidence type="ECO:0000313" key="6">
    <source>
        <dbReference type="EMBL" id="MBO7746267.1"/>
    </source>
</evidence>
<comment type="catalytic activity">
    <reaction evidence="4 5">
        <text>O-phospho-L-tyrosyl-[protein] + H2O = L-tyrosyl-[protein] + phosphate</text>
        <dbReference type="Rhea" id="RHEA:10684"/>
        <dbReference type="Rhea" id="RHEA-COMP:10136"/>
        <dbReference type="Rhea" id="RHEA-COMP:20101"/>
        <dbReference type="ChEBI" id="CHEBI:15377"/>
        <dbReference type="ChEBI" id="CHEBI:43474"/>
        <dbReference type="ChEBI" id="CHEBI:46858"/>
        <dbReference type="ChEBI" id="CHEBI:61978"/>
        <dbReference type="EC" id="3.1.3.48"/>
    </reaction>
</comment>
<protein>
    <recommendedName>
        <fullName evidence="5">Tyrosine-protein phosphatase</fullName>
        <ecNumber evidence="5">3.1.3.48</ecNumber>
    </recommendedName>
</protein>
<evidence type="ECO:0000256" key="3">
    <source>
        <dbReference type="ARBA" id="ARBA00022912"/>
    </source>
</evidence>
<proteinExistence type="inferred from homology"/>
<organism evidence="6 7">
    <name type="scientific">Paenibacillus artemisiicola</name>
    <dbReference type="NCBI Taxonomy" id="1172618"/>
    <lineage>
        <taxon>Bacteria</taxon>
        <taxon>Bacillati</taxon>
        <taxon>Bacillota</taxon>
        <taxon>Bacilli</taxon>
        <taxon>Bacillales</taxon>
        <taxon>Paenibacillaceae</taxon>
        <taxon>Paenibacillus</taxon>
    </lineage>
</organism>
<evidence type="ECO:0000256" key="5">
    <source>
        <dbReference type="PIRNR" id="PIRNR016557"/>
    </source>
</evidence>
<gene>
    <name evidence="6" type="ORF">I8J29_18825</name>
</gene>
<evidence type="ECO:0000256" key="1">
    <source>
        <dbReference type="ARBA" id="ARBA00005750"/>
    </source>
</evidence>
<dbReference type="EC" id="3.1.3.48" evidence="5"/>
<evidence type="ECO:0000256" key="2">
    <source>
        <dbReference type="ARBA" id="ARBA00022801"/>
    </source>
</evidence>
<keyword evidence="3 5" id="KW-0904">Protein phosphatase</keyword>
<comment type="similarity">
    <text evidence="1 5">Belongs to the metallo-dependent hydrolases superfamily. CpsB/CapC family.</text>
</comment>
<dbReference type="RefSeq" id="WP_208849053.1">
    <property type="nucleotide sequence ID" value="NZ_JAGGDJ010000016.1"/>
</dbReference>
<dbReference type="InterPro" id="IPR016195">
    <property type="entry name" value="Pol/histidinol_Pase-like"/>
</dbReference>
<dbReference type="PANTHER" id="PTHR39181:SF1">
    <property type="entry name" value="TYROSINE-PROTEIN PHOSPHATASE YWQE"/>
    <property type="match status" value="1"/>
</dbReference>
<dbReference type="PANTHER" id="PTHR39181">
    <property type="entry name" value="TYROSINE-PROTEIN PHOSPHATASE YWQE"/>
    <property type="match status" value="1"/>
</dbReference>
<comment type="caution">
    <text evidence="6">The sequence shown here is derived from an EMBL/GenBank/DDBJ whole genome shotgun (WGS) entry which is preliminary data.</text>
</comment>
<name>A0ABS3WD86_9BACL</name>